<feature type="transmembrane region" description="Helical" evidence="1">
    <location>
        <begin position="456"/>
        <end position="476"/>
    </location>
</feature>
<dbReference type="SUPFAM" id="SSF53474">
    <property type="entry name" value="alpha/beta-Hydrolases"/>
    <property type="match status" value="1"/>
</dbReference>
<dbReference type="InterPro" id="IPR000383">
    <property type="entry name" value="Xaa-Pro-like_dom"/>
</dbReference>
<gene>
    <name evidence="3" type="ORF">LCGC14_1537470</name>
</gene>
<keyword evidence="1" id="KW-0472">Membrane</keyword>
<dbReference type="InterPro" id="IPR029058">
    <property type="entry name" value="AB_hydrolase_fold"/>
</dbReference>
<feature type="transmembrane region" description="Helical" evidence="1">
    <location>
        <begin position="430"/>
        <end position="449"/>
    </location>
</feature>
<keyword evidence="1" id="KW-0812">Transmembrane</keyword>
<feature type="transmembrane region" description="Helical" evidence="1">
    <location>
        <begin position="200"/>
        <end position="226"/>
    </location>
</feature>
<name>A0A0F9JF16_9ZZZZ</name>
<evidence type="ECO:0000313" key="3">
    <source>
        <dbReference type="EMBL" id="KKM60871.1"/>
    </source>
</evidence>
<feature type="transmembrane region" description="Helical" evidence="1">
    <location>
        <begin position="327"/>
        <end position="347"/>
    </location>
</feature>
<feature type="transmembrane region" description="Helical" evidence="1">
    <location>
        <begin position="401"/>
        <end position="424"/>
    </location>
</feature>
<organism evidence="3">
    <name type="scientific">marine sediment metagenome</name>
    <dbReference type="NCBI Taxonomy" id="412755"/>
    <lineage>
        <taxon>unclassified sequences</taxon>
        <taxon>metagenomes</taxon>
        <taxon>ecological metagenomes</taxon>
    </lineage>
</organism>
<feature type="transmembrane region" description="Helical" evidence="1">
    <location>
        <begin position="247"/>
        <end position="267"/>
    </location>
</feature>
<dbReference type="Gene3D" id="3.40.50.1820">
    <property type="entry name" value="alpha/beta hydrolase"/>
    <property type="match status" value="1"/>
</dbReference>
<evidence type="ECO:0000256" key="1">
    <source>
        <dbReference type="SAM" id="Phobius"/>
    </source>
</evidence>
<evidence type="ECO:0000259" key="2">
    <source>
        <dbReference type="Pfam" id="PF02129"/>
    </source>
</evidence>
<feature type="transmembrane region" description="Helical" evidence="1">
    <location>
        <begin position="273"/>
        <end position="298"/>
    </location>
</feature>
<comment type="caution">
    <text evidence="3">The sequence shown here is derived from an EMBL/GenBank/DDBJ whole genome shotgun (WGS) entry which is preliminary data.</text>
</comment>
<feature type="non-terminal residue" evidence="3">
    <location>
        <position position="1"/>
    </location>
</feature>
<keyword evidence="1" id="KW-1133">Transmembrane helix</keyword>
<feature type="domain" description="Xaa-Pro dipeptidyl-peptidase-like" evidence="2">
    <location>
        <begin position="12"/>
        <end position="80"/>
    </location>
</feature>
<sequence>MSNKEMLKGFAVEFAAAGFVAIPFDFRGHGQSTGDHTRGSLTNDIDAIISYLNTRSDIDTSNLAYFGFSMGGLGQEVVNESTDFKCFIGAGTWLNSTVRKGDSTNPLNILMILGRYDELITPNDLKEVLSNYTGITDVYVNKLYGSFESGNATKIYLDDLTNHVLGNWDPDFIMEAREFLASTFPDVRPVDENYVVNTRLLILSLQLFGGFGFFVLIVDPLSKLVLKPKKIEDVFKLELGIDDSITLLGLKTFGFSVALGILGILIFVPIMLILFLSVAGFVSTLLFGQAFGILVLLWRMGKKGKIRLRDSIKEPFKTSRDDIIRQFLLGGILSVILFLIIYLSGGLNYMGMIPGITKIPWVLVFFLINFIIFIIYGILFHGVIQNKFDEGFKPLVKASTMIFLLQFLFWFTYLFIISLAMGSFFYFGSFLPLAIPMFLLISFLSTLIYKKSGNVIAGALVNTLFFTLLICTTSPYQSGLSFLMSFFF</sequence>
<accession>A0A0F9JF16</accession>
<dbReference type="EMBL" id="LAZR01011593">
    <property type="protein sequence ID" value="KKM60871.1"/>
    <property type="molecule type" value="Genomic_DNA"/>
</dbReference>
<protein>
    <recommendedName>
        <fullName evidence="2">Xaa-Pro dipeptidyl-peptidase-like domain-containing protein</fullName>
    </recommendedName>
</protein>
<feature type="transmembrane region" description="Helical" evidence="1">
    <location>
        <begin position="359"/>
        <end position="380"/>
    </location>
</feature>
<dbReference type="AlphaFoldDB" id="A0A0F9JF16"/>
<dbReference type="GO" id="GO:0016787">
    <property type="term" value="F:hydrolase activity"/>
    <property type="evidence" value="ECO:0007669"/>
    <property type="project" value="InterPro"/>
</dbReference>
<dbReference type="Pfam" id="PF02129">
    <property type="entry name" value="Peptidase_S15"/>
    <property type="match status" value="1"/>
</dbReference>
<reference evidence="3" key="1">
    <citation type="journal article" date="2015" name="Nature">
        <title>Complex archaea that bridge the gap between prokaryotes and eukaryotes.</title>
        <authorList>
            <person name="Spang A."/>
            <person name="Saw J.H."/>
            <person name="Jorgensen S.L."/>
            <person name="Zaremba-Niedzwiedzka K."/>
            <person name="Martijn J."/>
            <person name="Lind A.E."/>
            <person name="van Eijk R."/>
            <person name="Schleper C."/>
            <person name="Guy L."/>
            <person name="Ettema T.J."/>
        </authorList>
    </citation>
    <scope>NUCLEOTIDE SEQUENCE</scope>
</reference>
<proteinExistence type="predicted"/>